<sequence length="139" mass="16630">MWIDTKAKVGSTFQVRVIKEGSYQEFFEHFIDRIVSKDERRVRILTNNADIHILLEHGLDDSVAIYHVDEYFRLLVIPAEMKKSEYEDDCQEWICKIDPEIYVYDSESYFEESEADRYINELAFQEYLESRGYYDAEGI</sequence>
<reference evidence="1 2" key="1">
    <citation type="submission" date="2022-04" db="EMBL/GenBank/DDBJ databases">
        <title>Chromosome-level reference genomes for two strains of Caenorhabditis briggsae: an improved platform for comparative genomics.</title>
        <authorList>
            <person name="Stevens L."/>
            <person name="Andersen E."/>
        </authorList>
    </citation>
    <scope>NUCLEOTIDE SEQUENCE [LARGE SCALE GENOMIC DNA]</scope>
    <source>
        <strain evidence="1">VX34</strain>
        <tissue evidence="1">Whole-organism</tissue>
    </source>
</reference>
<evidence type="ECO:0000313" key="1">
    <source>
        <dbReference type="EMBL" id="UMM27019.1"/>
    </source>
</evidence>
<gene>
    <name evidence="1" type="ORF">L5515_010483</name>
</gene>
<dbReference type="EMBL" id="CP092623">
    <property type="protein sequence ID" value="UMM27019.1"/>
    <property type="molecule type" value="Genomic_DNA"/>
</dbReference>
<proteinExistence type="predicted"/>
<dbReference type="PANTHER" id="PTHR31006:SF3">
    <property type="entry name" value="F-BOX DOMAIN-CONTAINING PROTEIN-RELATED"/>
    <property type="match status" value="1"/>
</dbReference>
<protein>
    <submittedName>
        <fullName evidence="1">Uncharacterized protein</fullName>
    </submittedName>
</protein>
<keyword evidence="2" id="KW-1185">Reference proteome</keyword>
<dbReference type="InterPro" id="IPR042317">
    <property type="entry name" value="She-1-like"/>
</dbReference>
<evidence type="ECO:0000313" key="2">
    <source>
        <dbReference type="Proteomes" id="UP000829354"/>
    </source>
</evidence>
<accession>A0AAE9ERY5</accession>
<name>A0AAE9ERY5_CAEBR</name>
<dbReference type="PANTHER" id="PTHR31006">
    <property type="entry name" value="F-BOX DOMAIN-CONTAINING PROTEIN-RELATED-RELATED"/>
    <property type="match status" value="1"/>
</dbReference>
<dbReference type="AlphaFoldDB" id="A0AAE9ERY5"/>
<organism evidence="1 2">
    <name type="scientific">Caenorhabditis briggsae</name>
    <dbReference type="NCBI Taxonomy" id="6238"/>
    <lineage>
        <taxon>Eukaryota</taxon>
        <taxon>Metazoa</taxon>
        <taxon>Ecdysozoa</taxon>
        <taxon>Nematoda</taxon>
        <taxon>Chromadorea</taxon>
        <taxon>Rhabditida</taxon>
        <taxon>Rhabditina</taxon>
        <taxon>Rhabditomorpha</taxon>
        <taxon>Rhabditoidea</taxon>
        <taxon>Rhabditidae</taxon>
        <taxon>Peloderinae</taxon>
        <taxon>Caenorhabditis</taxon>
    </lineage>
</organism>
<dbReference type="Proteomes" id="UP000829354">
    <property type="component" value="Chromosome IV"/>
</dbReference>